<dbReference type="RefSeq" id="WP_134510753.1">
    <property type="nucleotide sequence ID" value="NZ_SOFM01000049.1"/>
</dbReference>
<gene>
    <name evidence="1" type="ORF">E3O32_15585</name>
</gene>
<reference evidence="1 2" key="1">
    <citation type="submission" date="2019-03" db="EMBL/GenBank/DDBJ databases">
        <title>Genomics of glacier-inhabiting Cryobacterium strains.</title>
        <authorList>
            <person name="Liu Q."/>
            <person name="Xin Y.-H."/>
        </authorList>
    </citation>
    <scope>NUCLEOTIDE SEQUENCE [LARGE SCALE GENOMIC DNA]</scope>
    <source>
        <strain evidence="1 2">RHLT2-21</strain>
    </source>
</reference>
<accession>A0A4R8W1R3</accession>
<keyword evidence="2" id="KW-1185">Reference proteome</keyword>
<organism evidence="1 2">
    <name type="scientific">Cryobacterium mannosilyticum</name>
    <dbReference type="NCBI Taxonomy" id="1259190"/>
    <lineage>
        <taxon>Bacteria</taxon>
        <taxon>Bacillati</taxon>
        <taxon>Actinomycetota</taxon>
        <taxon>Actinomycetes</taxon>
        <taxon>Micrococcales</taxon>
        <taxon>Microbacteriaceae</taxon>
        <taxon>Cryobacterium</taxon>
    </lineage>
</organism>
<name>A0A4R8W1R3_9MICO</name>
<dbReference type="EMBL" id="SOFM01000049">
    <property type="protein sequence ID" value="TFB99870.1"/>
    <property type="molecule type" value="Genomic_DNA"/>
</dbReference>
<evidence type="ECO:0000313" key="1">
    <source>
        <dbReference type="EMBL" id="TFB99870.1"/>
    </source>
</evidence>
<protein>
    <submittedName>
        <fullName evidence="1">Uncharacterized protein</fullName>
    </submittedName>
</protein>
<dbReference type="AlphaFoldDB" id="A0A4R8W1R3"/>
<proteinExistence type="predicted"/>
<comment type="caution">
    <text evidence="1">The sequence shown here is derived from an EMBL/GenBank/DDBJ whole genome shotgun (WGS) entry which is preliminary data.</text>
</comment>
<sequence length="158" mass="16890">MSVSVILLVVVIISLNLRTDRPTTRAGVIEEVLVDVDSIAATLPAGTVVSTSDASAGSDCPDGSGGEEVAVSRTMTVGPDFDRYAWVDSVARHYEGMGWSVTAKTLDNRDHIALKLVGQHLLTYRVTVTDETGVPQVIIRSTSRCTEPATSMRTGENR</sequence>
<dbReference type="Proteomes" id="UP000297643">
    <property type="component" value="Unassembled WGS sequence"/>
</dbReference>
<evidence type="ECO:0000313" key="2">
    <source>
        <dbReference type="Proteomes" id="UP000297643"/>
    </source>
</evidence>